<comment type="similarity">
    <text evidence="2">Belongs to the mitochondrion-specific ribosomal protein mL49 family.</text>
</comment>
<gene>
    <name evidence="7" type="ORF">PFMC_04627</name>
</gene>
<evidence type="ECO:0000313" key="8">
    <source>
        <dbReference type="Proteomes" id="UP000030694"/>
    </source>
</evidence>
<evidence type="ECO:0000313" key="7">
    <source>
        <dbReference type="EMBL" id="ETW59439.1"/>
    </source>
</evidence>
<dbReference type="GO" id="GO:0003735">
    <property type="term" value="F:structural constituent of ribosome"/>
    <property type="evidence" value="ECO:0007669"/>
    <property type="project" value="InterPro"/>
</dbReference>
<evidence type="ECO:0000256" key="6">
    <source>
        <dbReference type="ARBA" id="ARBA00035191"/>
    </source>
</evidence>
<proteinExistence type="inferred from homology"/>
<keyword evidence="3" id="KW-0689">Ribosomal protein</keyword>
<name>A0A024X1R9_PLAFC</name>
<evidence type="ECO:0000256" key="3">
    <source>
        <dbReference type="ARBA" id="ARBA00022980"/>
    </source>
</evidence>
<protein>
    <recommendedName>
        <fullName evidence="6">Large ribosomal subunit protein mL49</fullName>
    </recommendedName>
</protein>
<evidence type="ECO:0000256" key="2">
    <source>
        <dbReference type="ARBA" id="ARBA00005677"/>
    </source>
</evidence>
<dbReference type="GO" id="GO:0006412">
    <property type="term" value="P:translation"/>
    <property type="evidence" value="ECO:0007669"/>
    <property type="project" value="InterPro"/>
</dbReference>
<dbReference type="InterPro" id="IPR007740">
    <property type="entry name" value="Ribosomal_mL49"/>
</dbReference>
<dbReference type="PANTHER" id="PTHR13477">
    <property type="entry name" value="MITOCHONDRIAL 39S RIBOSOMAL PROTEIN L49"/>
    <property type="match status" value="1"/>
</dbReference>
<sequence>MNFFKFFKFFKFMHTPKSYFSIYNEYLNSYKKKINKIPFYIRRTASDNLPVFLKYKNNKNLVITVIRKIKGNKEILKREIKSICNSEVIEKPDSFLIRGNHKKKIKDVRKINKYYTCIYNIYIFKILF</sequence>
<dbReference type="EMBL" id="KI927544">
    <property type="protein sequence ID" value="ETW59439.1"/>
    <property type="molecule type" value="Genomic_DNA"/>
</dbReference>
<dbReference type="OrthoDB" id="19439at2759"/>
<keyword evidence="4" id="KW-0496">Mitochondrion</keyword>
<evidence type="ECO:0000256" key="1">
    <source>
        <dbReference type="ARBA" id="ARBA00004173"/>
    </source>
</evidence>
<organism evidence="7 8">
    <name type="scientific">Plasmodium falciparum (isolate Camp / Malaysia)</name>
    <dbReference type="NCBI Taxonomy" id="5835"/>
    <lineage>
        <taxon>Eukaryota</taxon>
        <taxon>Sar</taxon>
        <taxon>Alveolata</taxon>
        <taxon>Apicomplexa</taxon>
        <taxon>Aconoidasida</taxon>
        <taxon>Haemosporida</taxon>
        <taxon>Plasmodiidae</taxon>
        <taxon>Plasmodium</taxon>
        <taxon>Plasmodium (Laverania)</taxon>
    </lineage>
</organism>
<reference evidence="7 8" key="2">
    <citation type="submission" date="2013-02" db="EMBL/GenBank/DDBJ databases">
        <title>The Genome Sequence of Plasmodium falciparum CAMP/Malaysia.</title>
        <authorList>
            <consortium name="The Broad Institute Genome Sequencing Platform"/>
            <consortium name="The Broad Institute Genome Sequencing Center for Infectious Disease"/>
            <person name="Neafsey D."/>
            <person name="Cheeseman I."/>
            <person name="Volkman S."/>
            <person name="Adams J."/>
            <person name="Walker B."/>
            <person name="Young S.K."/>
            <person name="Zeng Q."/>
            <person name="Gargeya S."/>
            <person name="Fitzgerald M."/>
            <person name="Haas B."/>
            <person name="Abouelleil A."/>
            <person name="Alvarado L."/>
            <person name="Arachchi H.M."/>
            <person name="Berlin A.M."/>
            <person name="Chapman S.B."/>
            <person name="Dewar J."/>
            <person name="Goldberg J."/>
            <person name="Griggs A."/>
            <person name="Gujja S."/>
            <person name="Hansen M."/>
            <person name="Howarth C."/>
            <person name="Imamovic A."/>
            <person name="Larimer J."/>
            <person name="McCowan C."/>
            <person name="Murphy C."/>
            <person name="Neiman D."/>
            <person name="Pearson M."/>
            <person name="Priest M."/>
            <person name="Roberts A."/>
            <person name="Saif S."/>
            <person name="Shea T."/>
            <person name="Sisk P."/>
            <person name="Sykes S."/>
            <person name="Wortman J."/>
            <person name="Nusbaum C."/>
            <person name="Birren B."/>
        </authorList>
    </citation>
    <scope>NUCLEOTIDE SEQUENCE [LARGE SCALE GENOMIC DNA]</scope>
    <source>
        <strain evidence="7 8">CAMP/Malaysia</strain>
    </source>
</reference>
<dbReference type="PANTHER" id="PTHR13477:SF0">
    <property type="entry name" value="LARGE RIBOSOMAL SUBUNIT PROTEIN ML49"/>
    <property type="match status" value="1"/>
</dbReference>
<keyword evidence="5" id="KW-0687">Ribonucleoprotein</keyword>
<dbReference type="Pfam" id="PF05046">
    <property type="entry name" value="Img2"/>
    <property type="match status" value="1"/>
</dbReference>
<dbReference type="OMA" id="IEKTDCW"/>
<evidence type="ECO:0000256" key="5">
    <source>
        <dbReference type="ARBA" id="ARBA00023274"/>
    </source>
</evidence>
<dbReference type="GO" id="GO:0005762">
    <property type="term" value="C:mitochondrial large ribosomal subunit"/>
    <property type="evidence" value="ECO:0007669"/>
    <property type="project" value="TreeGrafter"/>
</dbReference>
<dbReference type="Proteomes" id="UP000030694">
    <property type="component" value="Unassembled WGS sequence"/>
</dbReference>
<comment type="subcellular location">
    <subcellularLocation>
        <location evidence="1">Mitochondrion</location>
    </subcellularLocation>
</comment>
<evidence type="ECO:0000256" key="4">
    <source>
        <dbReference type="ARBA" id="ARBA00023128"/>
    </source>
</evidence>
<reference evidence="7 8" key="1">
    <citation type="submission" date="2013-02" db="EMBL/GenBank/DDBJ databases">
        <title>The Genome Annotation of Plasmodium falciparum CAMP/Malaysia.</title>
        <authorList>
            <consortium name="The Broad Institute Genome Sequencing Platform"/>
            <consortium name="The Broad Institute Genome Sequencing Center for Infectious Disease"/>
            <person name="Neafsey D."/>
            <person name="Hoffman S."/>
            <person name="Volkman S."/>
            <person name="Rosenthal P."/>
            <person name="Walker B."/>
            <person name="Young S.K."/>
            <person name="Zeng Q."/>
            <person name="Gargeya S."/>
            <person name="Fitzgerald M."/>
            <person name="Haas B."/>
            <person name="Abouelleil A."/>
            <person name="Allen A.W."/>
            <person name="Alvarado L."/>
            <person name="Arachchi H.M."/>
            <person name="Berlin A.M."/>
            <person name="Chapman S.B."/>
            <person name="Gainer-Dewar J."/>
            <person name="Goldberg J."/>
            <person name="Griggs A."/>
            <person name="Gujja S."/>
            <person name="Hansen M."/>
            <person name="Howarth C."/>
            <person name="Imamovic A."/>
            <person name="Ireland A."/>
            <person name="Larimer J."/>
            <person name="McCowan C."/>
            <person name="Murphy C."/>
            <person name="Pearson M."/>
            <person name="Poon T.W."/>
            <person name="Priest M."/>
            <person name="Roberts A."/>
            <person name="Saif S."/>
            <person name="Shea T."/>
            <person name="Sisk P."/>
            <person name="Sykes S."/>
            <person name="Wortman J."/>
            <person name="Nusbaum C."/>
            <person name="Birren B."/>
        </authorList>
    </citation>
    <scope>NUCLEOTIDE SEQUENCE [LARGE SCALE GENOMIC DNA]</scope>
    <source>
        <strain evidence="7 8">CAMP/Malaysia</strain>
    </source>
</reference>
<dbReference type="Gene3D" id="3.30.780.10">
    <property type="entry name" value="SUI1-like domain"/>
    <property type="match status" value="1"/>
</dbReference>
<dbReference type="AlphaFoldDB" id="A0A024X1R9"/>
<accession>A0A024X1R9</accession>